<name>A0A8J6NIL3_9CHLR</name>
<feature type="transmembrane region" description="Helical" evidence="1">
    <location>
        <begin position="378"/>
        <end position="398"/>
    </location>
</feature>
<accession>A0A8J6NIL3</accession>
<feature type="transmembrane region" description="Helical" evidence="1">
    <location>
        <begin position="159"/>
        <end position="180"/>
    </location>
</feature>
<feature type="transmembrane region" description="Helical" evidence="1">
    <location>
        <begin position="35"/>
        <end position="58"/>
    </location>
</feature>
<gene>
    <name evidence="2" type="ORF">H8E29_00005</name>
</gene>
<evidence type="ECO:0000313" key="2">
    <source>
        <dbReference type="EMBL" id="MBC8333625.1"/>
    </source>
</evidence>
<evidence type="ECO:0000313" key="3">
    <source>
        <dbReference type="Proteomes" id="UP000614469"/>
    </source>
</evidence>
<organism evidence="2 3">
    <name type="scientific">Candidatus Desulfolinea nitratireducens</name>
    <dbReference type="NCBI Taxonomy" id="2841698"/>
    <lineage>
        <taxon>Bacteria</taxon>
        <taxon>Bacillati</taxon>
        <taxon>Chloroflexota</taxon>
        <taxon>Anaerolineae</taxon>
        <taxon>Anaerolineales</taxon>
        <taxon>Anaerolineales incertae sedis</taxon>
        <taxon>Candidatus Desulfolinea</taxon>
    </lineage>
</organism>
<keyword evidence="1" id="KW-1133">Transmembrane helix</keyword>
<proteinExistence type="predicted"/>
<evidence type="ECO:0000256" key="1">
    <source>
        <dbReference type="SAM" id="Phobius"/>
    </source>
</evidence>
<feature type="transmembrane region" description="Helical" evidence="1">
    <location>
        <begin position="214"/>
        <end position="231"/>
    </location>
</feature>
<feature type="transmembrane region" description="Helical" evidence="1">
    <location>
        <begin position="410"/>
        <end position="427"/>
    </location>
</feature>
<feature type="transmembrane region" description="Helical" evidence="1">
    <location>
        <begin position="497"/>
        <end position="518"/>
    </location>
</feature>
<feature type="transmembrane region" description="Helical" evidence="1">
    <location>
        <begin position="465"/>
        <end position="485"/>
    </location>
</feature>
<feature type="transmembrane region" description="Helical" evidence="1">
    <location>
        <begin position="237"/>
        <end position="270"/>
    </location>
</feature>
<keyword evidence="1" id="KW-0472">Membrane</keyword>
<protein>
    <submittedName>
        <fullName evidence="2">Uncharacterized protein</fullName>
    </submittedName>
</protein>
<dbReference type="Proteomes" id="UP000614469">
    <property type="component" value="Unassembled WGS sequence"/>
</dbReference>
<dbReference type="EMBL" id="JACNJN010000001">
    <property type="protein sequence ID" value="MBC8333625.1"/>
    <property type="molecule type" value="Genomic_DNA"/>
</dbReference>
<keyword evidence="1" id="KW-0812">Transmembrane</keyword>
<dbReference type="AlphaFoldDB" id="A0A8J6NIL3"/>
<sequence length="529" mass="60053">MLNKIKIYLTDWRWTLSLGLSLSAIFALFEAGNYLISWLSTALIFFLGLCALLALWRWSGKTQMLLLIIALALLLRLVSAIVLQVFLPINGYQESEQQQAGYVFFDAFRRDTQAWDLAQSEASLFTAFNKEYHTDQYGGLLAFSAGSYRYLSPDAHRPLLIALLAAFAATFGIPFFWMAAKEIGGEKLAFSATWLFALYPESILQGSSQMREPFLISFVALTLWAFLTWQIDRQHRFAQWGLGIGFTGLLLISPAIAIINLIILSIYAAIQHERNIISSKQIIIIIAIFLFAIFLLSAGLSQKNFASNTPIGVILEWLHKAIKWDAYQLEVGSGWVQKLYKGMPAAFHIPFATGYGLAQPVLPAALIEPTTPIWKTIAILRALGWYLLAPFLLYGFIAIPKLDSPQARRIWTWVGLASWTWIILASLRAGGDQWDNPRYRVIFLTLQALFAARAWLSYRERRDAWFPRILAVEVIFLAFFTHWYASRYYVRFATLSFGAMVVWILSLSALLLFGGLFWDNWQSQKNKSA</sequence>
<comment type="caution">
    <text evidence="2">The sequence shown here is derived from an EMBL/GenBank/DDBJ whole genome shotgun (WGS) entry which is preliminary data.</text>
</comment>
<feature type="transmembrane region" description="Helical" evidence="1">
    <location>
        <begin position="282"/>
        <end position="300"/>
    </location>
</feature>
<feature type="transmembrane region" description="Helical" evidence="1">
    <location>
        <begin position="12"/>
        <end position="29"/>
    </location>
</feature>
<reference evidence="2 3" key="1">
    <citation type="submission" date="2020-08" db="EMBL/GenBank/DDBJ databases">
        <title>Bridging the membrane lipid divide: bacteria of the FCB group superphylum have the potential to synthesize archaeal ether lipids.</title>
        <authorList>
            <person name="Villanueva L."/>
            <person name="Von Meijenfeldt F.A.B."/>
            <person name="Westbye A.B."/>
            <person name="Yadav S."/>
            <person name="Hopmans E.C."/>
            <person name="Dutilh B.E."/>
            <person name="Sinninghe Damste J.S."/>
        </authorList>
    </citation>
    <scope>NUCLEOTIDE SEQUENCE [LARGE SCALE GENOMIC DNA]</scope>
    <source>
        <strain evidence="2">NIOZ-UU36</strain>
    </source>
</reference>
<feature type="transmembrane region" description="Helical" evidence="1">
    <location>
        <begin position="65"/>
        <end position="87"/>
    </location>
</feature>